<name>A0ABT8UIS5_9MYCO</name>
<evidence type="ECO:0000256" key="2">
    <source>
        <dbReference type="ARBA" id="ARBA00008973"/>
    </source>
</evidence>
<comment type="similarity">
    <text evidence="2">Belongs to the NlpA lipoprotein family.</text>
</comment>
<dbReference type="PANTHER" id="PTHR30429">
    <property type="entry name" value="D-METHIONINE-BINDING LIPOPROTEIN METQ"/>
    <property type="match status" value="1"/>
</dbReference>
<accession>A0ABT8UIS5</accession>
<keyword evidence="8" id="KW-1185">Reference proteome</keyword>
<proteinExistence type="inferred from homology"/>
<dbReference type="RefSeq" id="WP_302914425.1">
    <property type="nucleotide sequence ID" value="NZ_JAUMSQ010000081.1"/>
</dbReference>
<dbReference type="EMBL" id="JAUMSQ010000081">
    <property type="protein sequence ID" value="MDO3636705.1"/>
    <property type="molecule type" value="Genomic_DNA"/>
</dbReference>
<keyword evidence="4" id="KW-0472">Membrane</keyword>
<evidence type="ECO:0000256" key="3">
    <source>
        <dbReference type="ARBA" id="ARBA00022729"/>
    </source>
</evidence>
<gene>
    <name evidence="7" type="ORF">Q2100_13200</name>
</gene>
<dbReference type="Pfam" id="PF03180">
    <property type="entry name" value="Lipoprotein_9"/>
    <property type="match status" value="1"/>
</dbReference>
<dbReference type="PANTHER" id="PTHR30429:SF0">
    <property type="entry name" value="METHIONINE-BINDING LIPOPROTEIN METQ"/>
    <property type="match status" value="1"/>
</dbReference>
<evidence type="ECO:0000256" key="4">
    <source>
        <dbReference type="ARBA" id="ARBA00023136"/>
    </source>
</evidence>
<keyword evidence="5" id="KW-0564">Palmitate</keyword>
<reference evidence="7" key="1">
    <citation type="submission" date="2023-07" db="EMBL/GenBank/DDBJ databases">
        <title>Mycolicibacterium sp. nov., a novel bacterial species.</title>
        <authorList>
            <person name="Cao Y."/>
        </authorList>
    </citation>
    <scope>NUCLEOTIDE SEQUENCE</scope>
    <source>
        <strain evidence="7">KC 300</strain>
    </source>
</reference>
<comment type="subcellular location">
    <subcellularLocation>
        <location evidence="1">Membrane</location>
        <topology evidence="1">Lipid-anchor</topology>
    </subcellularLocation>
</comment>
<dbReference type="InterPro" id="IPR004872">
    <property type="entry name" value="Lipoprotein_NlpA"/>
</dbReference>
<organism evidence="7 8">
    <name type="scientific">Mycolicibacterium arseniciresistens</name>
    <dbReference type="NCBI Taxonomy" id="3062257"/>
    <lineage>
        <taxon>Bacteria</taxon>
        <taxon>Bacillati</taxon>
        <taxon>Actinomycetota</taxon>
        <taxon>Actinomycetes</taxon>
        <taxon>Mycobacteriales</taxon>
        <taxon>Mycobacteriaceae</taxon>
        <taxon>Mycolicibacterium</taxon>
    </lineage>
</organism>
<evidence type="ECO:0000313" key="8">
    <source>
        <dbReference type="Proteomes" id="UP001168823"/>
    </source>
</evidence>
<comment type="caution">
    <text evidence="7">The sequence shown here is derived from an EMBL/GenBank/DDBJ whole genome shotgun (WGS) entry which is preliminary data.</text>
</comment>
<evidence type="ECO:0000256" key="5">
    <source>
        <dbReference type="ARBA" id="ARBA00023139"/>
    </source>
</evidence>
<dbReference type="Proteomes" id="UP001168823">
    <property type="component" value="Unassembled WGS sequence"/>
</dbReference>
<dbReference type="Gene3D" id="3.40.190.10">
    <property type="entry name" value="Periplasmic binding protein-like II"/>
    <property type="match status" value="2"/>
</dbReference>
<evidence type="ECO:0000313" key="7">
    <source>
        <dbReference type="EMBL" id="MDO3636705.1"/>
    </source>
</evidence>
<evidence type="ECO:0000256" key="6">
    <source>
        <dbReference type="ARBA" id="ARBA00023288"/>
    </source>
</evidence>
<keyword evidence="6" id="KW-0449">Lipoprotein</keyword>
<keyword evidence="3" id="KW-0732">Signal</keyword>
<dbReference type="SUPFAM" id="SSF53850">
    <property type="entry name" value="Periplasmic binding protein-like II"/>
    <property type="match status" value="1"/>
</dbReference>
<protein>
    <submittedName>
        <fullName evidence="7">MetQ/NlpA family ABC transporter substrate-binding protein</fullName>
    </submittedName>
</protein>
<sequence length="250" mass="26989">MSRTVRSIAGVGMRPLRVAASPVPHAEILEHVQPMLAGHGVDLRIETFESFDEPNDLVAAQRLDANYFQYLPFLAEFNRRTGAGLVPITPVHIEPFGLYSAVWPGLADIPRFAEIALPSDPVNIGRALEMLADEDLIELHRPGAAPATTADVTHNPRELVLKELSSWLLADVLADFDAAFLFGNQAMGRGVTTGAALVFDHGNPAYAEYLVARPDNCDDADVRLLGAALNCASTRAFIGTAYRGQVIAAF</sequence>
<evidence type="ECO:0000256" key="1">
    <source>
        <dbReference type="ARBA" id="ARBA00004635"/>
    </source>
</evidence>